<dbReference type="Pfam" id="PF11054">
    <property type="entry name" value="Surface_antigen"/>
    <property type="match status" value="1"/>
</dbReference>
<dbReference type="RefSeq" id="XP_013432817.1">
    <property type="nucleotide sequence ID" value="XM_013577363.1"/>
</dbReference>
<dbReference type="AlphaFoldDB" id="U6MRR3"/>
<evidence type="ECO:0000313" key="2">
    <source>
        <dbReference type="EMBL" id="CDJ64350.1"/>
    </source>
</evidence>
<proteinExistence type="predicted"/>
<dbReference type="InterPro" id="IPR021288">
    <property type="entry name" value="Surface_antigen"/>
</dbReference>
<dbReference type="Proteomes" id="UP000030754">
    <property type="component" value="Unassembled WGS sequence"/>
</dbReference>
<dbReference type="GeneID" id="25476845"/>
<evidence type="ECO:0000256" key="1">
    <source>
        <dbReference type="SAM" id="SignalP"/>
    </source>
</evidence>
<evidence type="ECO:0000313" key="3">
    <source>
        <dbReference type="Proteomes" id="UP000030754"/>
    </source>
</evidence>
<dbReference type="EMBL" id="HG722938">
    <property type="protein sequence ID" value="CDJ64350.1"/>
    <property type="molecule type" value="Genomic_DNA"/>
</dbReference>
<feature type="chain" id="PRO_5004673989" evidence="1">
    <location>
        <begin position="23"/>
        <end position="248"/>
    </location>
</feature>
<dbReference type="VEuPathDB" id="ToxoDB:ENH_00067110"/>
<name>U6MRR3_9EIME</name>
<reference evidence="2" key="2">
    <citation type="submission" date="2013-10" db="EMBL/GenBank/DDBJ databases">
        <authorList>
            <person name="Aslett M."/>
        </authorList>
    </citation>
    <scope>NUCLEOTIDE SEQUENCE [LARGE SCALE GENOMIC DNA]</scope>
    <source>
        <strain evidence="2">Houghton</strain>
    </source>
</reference>
<dbReference type="OrthoDB" id="346063at2759"/>
<organism evidence="2 3">
    <name type="scientific">Eimeria necatrix</name>
    <dbReference type="NCBI Taxonomy" id="51315"/>
    <lineage>
        <taxon>Eukaryota</taxon>
        <taxon>Sar</taxon>
        <taxon>Alveolata</taxon>
        <taxon>Apicomplexa</taxon>
        <taxon>Conoidasida</taxon>
        <taxon>Coccidia</taxon>
        <taxon>Eucoccidiorida</taxon>
        <taxon>Eimeriorina</taxon>
        <taxon>Eimeriidae</taxon>
        <taxon>Eimeria</taxon>
    </lineage>
</organism>
<protein>
    <submittedName>
        <fullName evidence="2">SAG family member</fullName>
    </submittedName>
</protein>
<gene>
    <name evidence="2" type="ORF">ENH_00067110</name>
</gene>
<sequence>MPPPSLVRVLSALLLLIAPSTAALETDAVKYTASLSGSPECLDKVNAAREAAGFSSFTQATNGSNLQAPQGDISDGEWKKMCDYLIPAQEQTYSTASFEDGTYAFKSLTSEKPECESIVNYWKTAFKNFTGLPPSQNQAADLYSNQHNISFVALYNPSANATADCRVATCTKSASPGPTFFSDSASDAAEKGYALICKTMPTAFKSKDTAPFTQDQWNMITASLTGSTIAAAPRFFLLVISALGMMIL</sequence>
<reference evidence="2" key="1">
    <citation type="submission" date="2013-10" db="EMBL/GenBank/DDBJ databases">
        <title>Genomic analysis of the causative agents of coccidiosis in chickens.</title>
        <authorList>
            <person name="Reid A.J."/>
            <person name="Blake D."/>
            <person name="Billington K."/>
            <person name="Browne H."/>
            <person name="Dunn M."/>
            <person name="Hung S."/>
            <person name="Kawahara F."/>
            <person name="Miranda-Saavedra D."/>
            <person name="Mourier T."/>
            <person name="Nagra H."/>
            <person name="Otto T.D."/>
            <person name="Rawlings N."/>
            <person name="Sanchez A."/>
            <person name="Sanders M."/>
            <person name="Subramaniam C."/>
            <person name="Tay Y."/>
            <person name="Dear P."/>
            <person name="Doerig C."/>
            <person name="Gruber A."/>
            <person name="Parkinson J."/>
            <person name="Shirley M."/>
            <person name="Wan K.L."/>
            <person name="Berriman M."/>
            <person name="Tomley F."/>
            <person name="Pain A."/>
        </authorList>
    </citation>
    <scope>NUCLEOTIDE SEQUENCE [LARGE SCALE GENOMIC DNA]</scope>
    <source>
        <strain evidence="2">Houghton</strain>
    </source>
</reference>
<keyword evidence="3" id="KW-1185">Reference proteome</keyword>
<accession>U6MRR3</accession>
<keyword evidence="1" id="KW-0732">Signal</keyword>
<feature type="signal peptide" evidence="1">
    <location>
        <begin position="1"/>
        <end position="22"/>
    </location>
</feature>